<comment type="caution">
    <text evidence="1">The sequence shown here is derived from an EMBL/GenBank/DDBJ whole genome shotgun (WGS) entry which is preliminary data.</text>
</comment>
<name>A0A8H7VKC6_9FUNG</name>
<dbReference type="AlphaFoldDB" id="A0A8H7VKC6"/>
<evidence type="ECO:0000313" key="2">
    <source>
        <dbReference type="Proteomes" id="UP000646827"/>
    </source>
</evidence>
<dbReference type="EMBL" id="JAEPRB010000092">
    <property type="protein sequence ID" value="KAG2222097.1"/>
    <property type="molecule type" value="Genomic_DNA"/>
</dbReference>
<proteinExistence type="predicted"/>
<evidence type="ECO:0000313" key="1">
    <source>
        <dbReference type="EMBL" id="KAG2222097.1"/>
    </source>
</evidence>
<gene>
    <name evidence="1" type="ORF">INT45_007983</name>
</gene>
<accession>A0A8H7VKC6</accession>
<keyword evidence="2" id="KW-1185">Reference proteome</keyword>
<dbReference type="Proteomes" id="UP000646827">
    <property type="component" value="Unassembled WGS sequence"/>
</dbReference>
<dbReference type="OrthoDB" id="2289841at2759"/>
<reference evidence="1 2" key="1">
    <citation type="submission" date="2020-12" db="EMBL/GenBank/DDBJ databases">
        <title>Metabolic potential, ecology and presence of endohyphal bacteria is reflected in genomic diversity of Mucoromycotina.</title>
        <authorList>
            <person name="Muszewska A."/>
            <person name="Okrasinska A."/>
            <person name="Steczkiewicz K."/>
            <person name="Drgas O."/>
            <person name="Orlowska M."/>
            <person name="Perlinska-Lenart U."/>
            <person name="Aleksandrzak-Piekarczyk T."/>
            <person name="Szatraj K."/>
            <person name="Zielenkiewicz U."/>
            <person name="Pilsyk S."/>
            <person name="Malc E."/>
            <person name="Mieczkowski P."/>
            <person name="Kruszewska J.S."/>
            <person name="Biernat P."/>
            <person name="Pawlowska J."/>
        </authorList>
    </citation>
    <scope>NUCLEOTIDE SEQUENCE [LARGE SCALE GENOMIC DNA]</scope>
    <source>
        <strain evidence="1 2">CBS 142.35</strain>
    </source>
</reference>
<protein>
    <submittedName>
        <fullName evidence="1">Uncharacterized protein</fullName>
    </submittedName>
</protein>
<sequence length="80" mass="9032">MSDRPGTDIISKLVLQENPITNIVVEYLVGTKAKDKYRARPIEWINDTRSDVLFMCDGDNSSYPPVLIEVQNAVDVDAFM</sequence>
<organism evidence="1 2">
    <name type="scientific">Circinella minor</name>
    <dbReference type="NCBI Taxonomy" id="1195481"/>
    <lineage>
        <taxon>Eukaryota</taxon>
        <taxon>Fungi</taxon>
        <taxon>Fungi incertae sedis</taxon>
        <taxon>Mucoromycota</taxon>
        <taxon>Mucoromycotina</taxon>
        <taxon>Mucoromycetes</taxon>
        <taxon>Mucorales</taxon>
        <taxon>Lichtheimiaceae</taxon>
        <taxon>Circinella</taxon>
    </lineage>
</organism>